<dbReference type="AlphaFoldDB" id="A0AA86SEQ3"/>
<name>A0AA86SEQ3_9FABA</name>
<accession>A0AA86SEQ3</accession>
<gene>
    <name evidence="1" type="ORF">AYBTSS11_LOCUS16378</name>
</gene>
<organism evidence="1 2">
    <name type="scientific">Sphenostylis stenocarpa</name>
    <dbReference type="NCBI Taxonomy" id="92480"/>
    <lineage>
        <taxon>Eukaryota</taxon>
        <taxon>Viridiplantae</taxon>
        <taxon>Streptophyta</taxon>
        <taxon>Embryophyta</taxon>
        <taxon>Tracheophyta</taxon>
        <taxon>Spermatophyta</taxon>
        <taxon>Magnoliopsida</taxon>
        <taxon>eudicotyledons</taxon>
        <taxon>Gunneridae</taxon>
        <taxon>Pentapetalae</taxon>
        <taxon>rosids</taxon>
        <taxon>fabids</taxon>
        <taxon>Fabales</taxon>
        <taxon>Fabaceae</taxon>
        <taxon>Papilionoideae</taxon>
        <taxon>50 kb inversion clade</taxon>
        <taxon>NPAAA clade</taxon>
        <taxon>indigoferoid/millettioid clade</taxon>
        <taxon>Phaseoleae</taxon>
        <taxon>Sphenostylis</taxon>
    </lineage>
</organism>
<keyword evidence="2" id="KW-1185">Reference proteome</keyword>
<evidence type="ECO:0000313" key="2">
    <source>
        <dbReference type="Proteomes" id="UP001189624"/>
    </source>
</evidence>
<evidence type="ECO:0000313" key="1">
    <source>
        <dbReference type="EMBL" id="CAJ1955903.1"/>
    </source>
</evidence>
<protein>
    <submittedName>
        <fullName evidence="1">Uncharacterized protein</fullName>
    </submittedName>
</protein>
<proteinExistence type="predicted"/>
<dbReference type="Gramene" id="rna-AYBTSS11_LOCUS16378">
    <property type="protein sequence ID" value="CAJ1955903.1"/>
    <property type="gene ID" value="gene-AYBTSS11_LOCUS16378"/>
</dbReference>
<reference evidence="1" key="1">
    <citation type="submission" date="2023-10" db="EMBL/GenBank/DDBJ databases">
        <authorList>
            <person name="Domelevo Entfellner J.-B."/>
        </authorList>
    </citation>
    <scope>NUCLEOTIDE SEQUENCE</scope>
</reference>
<sequence>MADAASSRFSHQKDQWIGRALRLHQSPIHLHLHVNLDDATSANNDCQSVHATIASEKRKFQRRE</sequence>
<dbReference type="EMBL" id="OY731402">
    <property type="protein sequence ID" value="CAJ1955903.1"/>
    <property type="molecule type" value="Genomic_DNA"/>
</dbReference>
<dbReference type="Proteomes" id="UP001189624">
    <property type="component" value="Chromosome 5"/>
</dbReference>